<evidence type="ECO:0000256" key="4">
    <source>
        <dbReference type="ARBA" id="ARBA00023136"/>
    </source>
</evidence>
<evidence type="ECO:0000256" key="3">
    <source>
        <dbReference type="ARBA" id="ARBA00022989"/>
    </source>
</evidence>
<comment type="subcellular location">
    <subcellularLocation>
        <location evidence="1">Membrane</location>
        <topology evidence="1">Multi-pass membrane protein</topology>
    </subcellularLocation>
</comment>
<accession>A0A0N0BHH9</accession>
<evidence type="ECO:0000256" key="1">
    <source>
        <dbReference type="ARBA" id="ARBA00004141"/>
    </source>
</evidence>
<keyword evidence="4 5" id="KW-0472">Membrane</keyword>
<keyword evidence="7" id="KW-1185">Reference proteome</keyword>
<feature type="transmembrane region" description="Helical" evidence="5">
    <location>
        <begin position="83"/>
        <end position="102"/>
    </location>
</feature>
<dbReference type="PANTHER" id="PTHR28668">
    <property type="entry name" value="TRANSMEMBRANE PROTEIN 234"/>
    <property type="match status" value="1"/>
</dbReference>
<proteinExistence type="predicted"/>
<organism evidence="6 7">
    <name type="scientific">Melipona quadrifasciata</name>
    <dbReference type="NCBI Taxonomy" id="166423"/>
    <lineage>
        <taxon>Eukaryota</taxon>
        <taxon>Metazoa</taxon>
        <taxon>Ecdysozoa</taxon>
        <taxon>Arthropoda</taxon>
        <taxon>Hexapoda</taxon>
        <taxon>Insecta</taxon>
        <taxon>Pterygota</taxon>
        <taxon>Neoptera</taxon>
        <taxon>Endopterygota</taxon>
        <taxon>Hymenoptera</taxon>
        <taxon>Apocrita</taxon>
        <taxon>Aculeata</taxon>
        <taxon>Apoidea</taxon>
        <taxon>Anthophila</taxon>
        <taxon>Apidae</taxon>
        <taxon>Melipona</taxon>
    </lineage>
</organism>
<evidence type="ECO:0000256" key="5">
    <source>
        <dbReference type="SAM" id="Phobius"/>
    </source>
</evidence>
<dbReference type="Pfam" id="PF10639">
    <property type="entry name" value="TMEM234"/>
    <property type="match status" value="1"/>
</dbReference>
<sequence>MSASLDSIVFLTVVAFLWGVTNPFIKKGAKGLENVKSSSKFGQFFKELAFLVTNLKYIVPFIINQSGSVLYFLTLSKADISLAIPVTNSLTFVITAMTGWILGEEKIHKCWHIICYLSIFTIYNGIYMNCFDFQILIWE</sequence>
<reference evidence="6 7" key="1">
    <citation type="submission" date="2015-07" db="EMBL/GenBank/DDBJ databases">
        <title>The genome of Melipona quadrifasciata.</title>
        <authorList>
            <person name="Pan H."/>
            <person name="Kapheim K."/>
        </authorList>
    </citation>
    <scope>NUCLEOTIDE SEQUENCE [LARGE SCALE GENOMIC DNA]</scope>
    <source>
        <strain evidence="6">0111107301</strain>
        <tissue evidence="6">Whole body</tissue>
    </source>
</reference>
<dbReference type="GO" id="GO:0016020">
    <property type="term" value="C:membrane"/>
    <property type="evidence" value="ECO:0007669"/>
    <property type="project" value="UniProtKB-SubCell"/>
</dbReference>
<dbReference type="STRING" id="166423.A0A0N0BHH9"/>
<protein>
    <recommendedName>
        <fullName evidence="8">Transmembrane protein 234 like protein</fullName>
    </recommendedName>
</protein>
<dbReference type="Gene3D" id="1.10.3730.20">
    <property type="match status" value="1"/>
</dbReference>
<dbReference type="OrthoDB" id="43458at2759"/>
<feature type="transmembrane region" description="Helical" evidence="5">
    <location>
        <begin position="114"/>
        <end position="137"/>
    </location>
</feature>
<dbReference type="InterPro" id="IPR018908">
    <property type="entry name" value="TMEM234"/>
</dbReference>
<dbReference type="Proteomes" id="UP000053105">
    <property type="component" value="Unassembled WGS sequence"/>
</dbReference>
<gene>
    <name evidence="6" type="ORF">WN51_11615</name>
</gene>
<evidence type="ECO:0000313" key="6">
    <source>
        <dbReference type="EMBL" id="KOX76284.1"/>
    </source>
</evidence>
<dbReference type="PANTHER" id="PTHR28668:SF1">
    <property type="entry name" value="TRANSMEMBRANE PROTEIN 234"/>
    <property type="match status" value="1"/>
</dbReference>
<evidence type="ECO:0000256" key="2">
    <source>
        <dbReference type="ARBA" id="ARBA00022692"/>
    </source>
</evidence>
<evidence type="ECO:0000313" key="7">
    <source>
        <dbReference type="Proteomes" id="UP000053105"/>
    </source>
</evidence>
<evidence type="ECO:0008006" key="8">
    <source>
        <dbReference type="Google" id="ProtNLM"/>
    </source>
</evidence>
<name>A0A0N0BHH9_9HYME</name>
<feature type="transmembrane region" description="Helical" evidence="5">
    <location>
        <begin position="6"/>
        <end position="25"/>
    </location>
</feature>
<dbReference type="EMBL" id="KQ435750">
    <property type="protein sequence ID" value="KOX76284.1"/>
    <property type="molecule type" value="Genomic_DNA"/>
</dbReference>
<keyword evidence="2 5" id="KW-0812">Transmembrane</keyword>
<dbReference type="AlphaFoldDB" id="A0A0N0BHH9"/>
<keyword evidence="3 5" id="KW-1133">Transmembrane helix</keyword>